<evidence type="ECO:0000313" key="2">
    <source>
        <dbReference type="Proteomes" id="UP000050489"/>
    </source>
</evidence>
<comment type="caution">
    <text evidence="1">The sequence shown here is derived from an EMBL/GenBank/DDBJ whole genome shotgun (WGS) entry which is preliminary data.</text>
</comment>
<proteinExistence type="predicted"/>
<evidence type="ECO:0000313" key="1">
    <source>
        <dbReference type="EMBL" id="OCO83053.1"/>
    </source>
</evidence>
<dbReference type="EMBL" id="LJEX02000108">
    <property type="protein sequence ID" value="OCO83053.1"/>
    <property type="molecule type" value="Genomic_DNA"/>
</dbReference>
<dbReference type="Proteomes" id="UP000050489">
    <property type="component" value="Unassembled WGS sequence"/>
</dbReference>
<protein>
    <submittedName>
        <fullName evidence="1">Uncharacterized protein</fullName>
    </submittedName>
</protein>
<dbReference type="RefSeq" id="WP_057523825.1">
    <property type="nucleotide sequence ID" value="NZ_LJEX02000108.1"/>
</dbReference>
<reference evidence="2" key="1">
    <citation type="submission" date="2016-04" db="EMBL/GenBank/DDBJ databases">
        <authorList>
            <person name="Osei Sekyere J."/>
            <person name="Sivertsen A."/>
            <person name="Pedersen A.T."/>
            <person name="Sundsfjord A."/>
        </authorList>
    </citation>
    <scope>NUCLEOTIDE SEQUENCE [LARGE SCALE GENOMIC DNA]</scope>
    <source>
        <strain evidence="2">945174350</strain>
    </source>
</reference>
<gene>
    <name evidence="1" type="ORF">AN695_0220400</name>
</gene>
<name>A0A6H2ZXE6_SERMA</name>
<sequence length="195" mass="21592">MMFPTDILRAALCCVASENEPREYLQGVYITPTHIHATDGRAAVMMEHGADTDIDKVFLVKGDIPDSAEATIIKHMDEGWMAIHSDEDKEFVGFCELVPLDCRYPDFSKILPAEPEPCDVLPMFSGHLLALPYLMFGSEIGFAAVQFKPSGKGGPCQLILDPGINRLYGNPFLVIMPLRDNIFDLLDEVMNEEGA</sequence>
<dbReference type="AlphaFoldDB" id="A0A6H2ZXE6"/>
<accession>A0A6H2ZXE6</accession>
<organism evidence="1 2">
    <name type="scientific">Serratia marcescens</name>
    <dbReference type="NCBI Taxonomy" id="615"/>
    <lineage>
        <taxon>Bacteria</taxon>
        <taxon>Pseudomonadati</taxon>
        <taxon>Pseudomonadota</taxon>
        <taxon>Gammaproteobacteria</taxon>
        <taxon>Enterobacterales</taxon>
        <taxon>Yersiniaceae</taxon>
        <taxon>Serratia</taxon>
    </lineage>
</organism>